<keyword evidence="2" id="KW-1185">Reference proteome</keyword>
<comment type="caution">
    <text evidence="1">The sequence shown here is derived from an EMBL/GenBank/DDBJ whole genome shotgun (WGS) entry which is preliminary data.</text>
</comment>
<dbReference type="AlphaFoldDB" id="A0AAV4MWI1"/>
<gene>
    <name evidence="1" type="ORF">CEXT_238291</name>
</gene>
<proteinExistence type="predicted"/>
<dbReference type="EMBL" id="BPLR01002698">
    <property type="protein sequence ID" value="GIX76882.1"/>
    <property type="molecule type" value="Genomic_DNA"/>
</dbReference>
<evidence type="ECO:0000313" key="2">
    <source>
        <dbReference type="Proteomes" id="UP001054945"/>
    </source>
</evidence>
<protein>
    <submittedName>
        <fullName evidence="1">Uncharacterized protein</fullName>
    </submittedName>
</protein>
<evidence type="ECO:0000313" key="1">
    <source>
        <dbReference type="EMBL" id="GIX76882.1"/>
    </source>
</evidence>
<accession>A0AAV4MWI1</accession>
<sequence length="99" mass="11183">MRWARRCYYMAFSSAALVANRCLRNRGLIMAGLMRAECPGRSPPLCLDRWADWGVASIERAFCSSGLSEEGNRMDLDLLPADFKFMITACLMHMKSSLL</sequence>
<dbReference type="Proteomes" id="UP001054945">
    <property type="component" value="Unassembled WGS sequence"/>
</dbReference>
<organism evidence="1 2">
    <name type="scientific">Caerostris extrusa</name>
    <name type="common">Bark spider</name>
    <name type="synonym">Caerostris bankana</name>
    <dbReference type="NCBI Taxonomy" id="172846"/>
    <lineage>
        <taxon>Eukaryota</taxon>
        <taxon>Metazoa</taxon>
        <taxon>Ecdysozoa</taxon>
        <taxon>Arthropoda</taxon>
        <taxon>Chelicerata</taxon>
        <taxon>Arachnida</taxon>
        <taxon>Araneae</taxon>
        <taxon>Araneomorphae</taxon>
        <taxon>Entelegynae</taxon>
        <taxon>Araneoidea</taxon>
        <taxon>Araneidae</taxon>
        <taxon>Caerostris</taxon>
    </lineage>
</organism>
<name>A0AAV4MWI1_CAEEX</name>
<reference evidence="1 2" key="1">
    <citation type="submission" date="2021-06" db="EMBL/GenBank/DDBJ databases">
        <title>Caerostris extrusa draft genome.</title>
        <authorList>
            <person name="Kono N."/>
            <person name="Arakawa K."/>
        </authorList>
    </citation>
    <scope>NUCLEOTIDE SEQUENCE [LARGE SCALE GENOMIC DNA]</scope>
</reference>